<dbReference type="EMBL" id="CAJVPZ010038470">
    <property type="protein sequence ID" value="CAG8755603.1"/>
    <property type="molecule type" value="Genomic_DNA"/>
</dbReference>
<proteinExistence type="predicted"/>
<evidence type="ECO:0000313" key="1">
    <source>
        <dbReference type="EMBL" id="CAG8755603.1"/>
    </source>
</evidence>
<protein>
    <submittedName>
        <fullName evidence="1">12381_t:CDS:1</fullName>
    </submittedName>
</protein>
<dbReference type="OrthoDB" id="2407015at2759"/>
<keyword evidence="2" id="KW-1185">Reference proteome</keyword>
<name>A0A9N9IZQ5_9GLOM</name>
<reference evidence="1" key="1">
    <citation type="submission" date="2021-06" db="EMBL/GenBank/DDBJ databases">
        <authorList>
            <person name="Kallberg Y."/>
            <person name="Tangrot J."/>
            <person name="Rosling A."/>
        </authorList>
    </citation>
    <scope>NUCLEOTIDE SEQUENCE</scope>
    <source>
        <strain evidence="1">IN212</strain>
    </source>
</reference>
<feature type="non-terminal residue" evidence="1">
    <location>
        <position position="228"/>
    </location>
</feature>
<accession>A0A9N9IZQ5</accession>
<organism evidence="1 2">
    <name type="scientific">Racocetra fulgida</name>
    <dbReference type="NCBI Taxonomy" id="60492"/>
    <lineage>
        <taxon>Eukaryota</taxon>
        <taxon>Fungi</taxon>
        <taxon>Fungi incertae sedis</taxon>
        <taxon>Mucoromycota</taxon>
        <taxon>Glomeromycotina</taxon>
        <taxon>Glomeromycetes</taxon>
        <taxon>Diversisporales</taxon>
        <taxon>Gigasporaceae</taxon>
        <taxon>Racocetra</taxon>
    </lineage>
</organism>
<dbReference type="AlphaFoldDB" id="A0A9N9IZQ5"/>
<gene>
    <name evidence="1" type="ORF">RFULGI_LOCUS13919</name>
</gene>
<sequence>MNPFPAMMLVSTKKTQSKKHSGSKQKYYLTEYIITTNEYVNPQKPSDKYCYCRPCFEASNSDKSSSDENIVENIIIPVKDKTKIDNFIARTLTVSEQARFKNQILNITVANGWSFQWVEDKNAIAHYKCLNPNLLAGRILQNAVKINKSYIQDKACSDQYGVMIAFDRSILITSSCKTLIWNAIDISRYQKRYEDVMEITEKMFKEINLLEVNIIGLVTDSDAAYAAS</sequence>
<dbReference type="Proteomes" id="UP000789396">
    <property type="component" value="Unassembled WGS sequence"/>
</dbReference>
<evidence type="ECO:0000313" key="2">
    <source>
        <dbReference type="Proteomes" id="UP000789396"/>
    </source>
</evidence>
<comment type="caution">
    <text evidence="1">The sequence shown here is derived from an EMBL/GenBank/DDBJ whole genome shotgun (WGS) entry which is preliminary data.</text>
</comment>